<dbReference type="EMBL" id="BAAAOR010000026">
    <property type="protein sequence ID" value="GAA1529113.1"/>
    <property type="molecule type" value="Genomic_DNA"/>
</dbReference>
<reference evidence="2 3" key="1">
    <citation type="journal article" date="2019" name="Int. J. Syst. Evol. Microbiol.">
        <title>The Global Catalogue of Microorganisms (GCM) 10K type strain sequencing project: providing services to taxonomists for standard genome sequencing and annotation.</title>
        <authorList>
            <consortium name="The Broad Institute Genomics Platform"/>
            <consortium name="The Broad Institute Genome Sequencing Center for Infectious Disease"/>
            <person name="Wu L."/>
            <person name="Ma J."/>
        </authorList>
    </citation>
    <scope>NUCLEOTIDE SEQUENCE [LARGE SCALE GENOMIC DNA]</scope>
    <source>
        <strain evidence="2 3">JCM 14942</strain>
    </source>
</reference>
<dbReference type="RefSeq" id="WP_344112943.1">
    <property type="nucleotide sequence ID" value="NZ_BAAAOR010000026.1"/>
</dbReference>
<proteinExistence type="predicted"/>
<gene>
    <name evidence="2" type="ORF">GCM10009788_35710</name>
</gene>
<protein>
    <recommendedName>
        <fullName evidence="1">Glycosyltransferase 2-like domain-containing protein</fullName>
    </recommendedName>
</protein>
<organism evidence="2 3">
    <name type="scientific">Nocardioides humi</name>
    <dbReference type="NCBI Taxonomy" id="449461"/>
    <lineage>
        <taxon>Bacteria</taxon>
        <taxon>Bacillati</taxon>
        <taxon>Actinomycetota</taxon>
        <taxon>Actinomycetes</taxon>
        <taxon>Propionibacteriales</taxon>
        <taxon>Nocardioidaceae</taxon>
        <taxon>Nocardioides</taxon>
    </lineage>
</organism>
<sequence length="314" mass="35070">MNAPPSRPSSPSVGVVIPTHSRPELLRRAVAAVVAQDYAGVIETVVVYDGTEPDPHLAAVVGAAPERPVRILRNTRTPGLAGTRNTGILDLDTDYIAFCDDDDHWLPEKITRQVERATRPDRPEMVTCSITVDYDGRRSDRLAGTETVTHADLTRSILAMLPPSSFFFDRAALVERIGLVNEELPESQLEDWDIKLRASSRRPIAHIDRPLTIVQWGRSSLFARRWKSKNEGLKWMLKHHPAIVADRRAAARVYGQIAFGAAADGDRAESWRWVRRCVRADPRQWRAVVTLAVLAHPPNAERVLNALHQFGRGV</sequence>
<dbReference type="PANTHER" id="PTHR43685">
    <property type="entry name" value="GLYCOSYLTRANSFERASE"/>
    <property type="match status" value="1"/>
</dbReference>
<dbReference type="InterPro" id="IPR050834">
    <property type="entry name" value="Glycosyltransf_2"/>
</dbReference>
<dbReference type="CDD" id="cd00761">
    <property type="entry name" value="Glyco_tranf_GTA_type"/>
    <property type="match status" value="1"/>
</dbReference>
<feature type="domain" description="Glycosyltransferase 2-like" evidence="1">
    <location>
        <begin position="15"/>
        <end position="154"/>
    </location>
</feature>
<dbReference type="PANTHER" id="PTHR43685:SF11">
    <property type="entry name" value="GLYCOSYLTRANSFERASE TAGX-RELATED"/>
    <property type="match status" value="1"/>
</dbReference>
<evidence type="ECO:0000259" key="1">
    <source>
        <dbReference type="Pfam" id="PF00535"/>
    </source>
</evidence>
<keyword evidence="3" id="KW-1185">Reference proteome</keyword>
<comment type="caution">
    <text evidence="2">The sequence shown here is derived from an EMBL/GenBank/DDBJ whole genome shotgun (WGS) entry which is preliminary data.</text>
</comment>
<evidence type="ECO:0000313" key="2">
    <source>
        <dbReference type="EMBL" id="GAA1529113.1"/>
    </source>
</evidence>
<dbReference type="Pfam" id="PF00535">
    <property type="entry name" value="Glycos_transf_2"/>
    <property type="match status" value="1"/>
</dbReference>
<accession>A0ABN2AYK8</accession>
<dbReference type="Gene3D" id="3.90.550.10">
    <property type="entry name" value="Spore Coat Polysaccharide Biosynthesis Protein SpsA, Chain A"/>
    <property type="match status" value="1"/>
</dbReference>
<dbReference type="SUPFAM" id="SSF53448">
    <property type="entry name" value="Nucleotide-diphospho-sugar transferases"/>
    <property type="match status" value="1"/>
</dbReference>
<dbReference type="InterPro" id="IPR001173">
    <property type="entry name" value="Glyco_trans_2-like"/>
</dbReference>
<dbReference type="InterPro" id="IPR029044">
    <property type="entry name" value="Nucleotide-diphossugar_trans"/>
</dbReference>
<dbReference type="Proteomes" id="UP001500842">
    <property type="component" value="Unassembled WGS sequence"/>
</dbReference>
<evidence type="ECO:0000313" key="3">
    <source>
        <dbReference type="Proteomes" id="UP001500842"/>
    </source>
</evidence>
<name>A0ABN2AYK8_9ACTN</name>